<dbReference type="RefSeq" id="WP_003691521.1">
    <property type="nucleotide sequence ID" value="NZ_AKKT01000191.1"/>
</dbReference>
<dbReference type="OrthoDB" id="360137at2"/>
<comment type="caution">
    <text evidence="1">The sequence shown here is derived from an EMBL/GenBank/DDBJ whole genome shotgun (WGS) entry which is preliminary data.</text>
</comment>
<dbReference type="AlphaFoldDB" id="J1F050"/>
<evidence type="ECO:0000313" key="1">
    <source>
        <dbReference type="EMBL" id="KRN11356.1"/>
    </source>
</evidence>
<name>J1F050_9LACO</name>
<gene>
    <name evidence="1" type="ORF">FD00_GL000761</name>
</gene>
<dbReference type="InterPro" id="IPR004260">
    <property type="entry name" value="Pyr-dimer_DNA_glycosylase"/>
</dbReference>
<evidence type="ECO:0008006" key="3">
    <source>
        <dbReference type="Google" id="ProtNLM"/>
    </source>
</evidence>
<reference evidence="1 2" key="1">
    <citation type="journal article" date="2015" name="Genome Announc.">
        <title>Expanding the biotechnology potential of lactobacilli through comparative genomics of 213 strains and associated genera.</title>
        <authorList>
            <person name="Sun Z."/>
            <person name="Harris H.M."/>
            <person name="McCann A."/>
            <person name="Guo C."/>
            <person name="Argimon S."/>
            <person name="Zhang W."/>
            <person name="Yang X."/>
            <person name="Jeffery I.B."/>
            <person name="Cooney J.C."/>
            <person name="Kagawa T.F."/>
            <person name="Liu W."/>
            <person name="Song Y."/>
            <person name="Salvetti E."/>
            <person name="Wrobel A."/>
            <person name="Rasinkangas P."/>
            <person name="Parkhill J."/>
            <person name="Rea M.C."/>
            <person name="O'Sullivan O."/>
            <person name="Ritari J."/>
            <person name="Douillard F.P."/>
            <person name="Paul Ross R."/>
            <person name="Yang R."/>
            <person name="Briner A.E."/>
            <person name="Felis G.E."/>
            <person name="de Vos W.M."/>
            <person name="Barrangou R."/>
            <person name="Klaenhammer T.R."/>
            <person name="Caufield P.W."/>
            <person name="Cui Y."/>
            <person name="Zhang H."/>
            <person name="O'Toole P.W."/>
        </authorList>
    </citation>
    <scope>NUCLEOTIDE SEQUENCE [LARGE SCALE GENOMIC DNA]</scope>
    <source>
        <strain evidence="1 2">DSM 20444</strain>
    </source>
</reference>
<dbReference type="PATRIC" id="fig|1046596.6.peg.832"/>
<keyword evidence="2" id="KW-1185">Reference proteome</keyword>
<dbReference type="InterPro" id="IPR012650">
    <property type="entry name" value="CHP02328"/>
</dbReference>
<sequence length="121" mass="14513">MRLWHEDLITKLPRQQLLGQHREIAALRGNGWGKKHATVNYVFLYSPYKLYQFHILVMDEMRRRGYQPDAAWYDKDYRGKSCSPYENLGMVKKTRPIYPEHDERYMKECIDNLANKGIFIS</sequence>
<evidence type="ECO:0000313" key="2">
    <source>
        <dbReference type="Proteomes" id="UP000050898"/>
    </source>
</evidence>
<protein>
    <recommendedName>
        <fullName evidence="3">Pyrimidine dimer DNA glycosylase</fullName>
    </recommendedName>
</protein>
<dbReference type="Pfam" id="PF03013">
    <property type="entry name" value="Pyr_excise"/>
    <property type="match status" value="1"/>
</dbReference>
<organism evidence="1 2">
    <name type="scientific">Liquorilactobacillus mali KCTC 3596 = DSM 20444</name>
    <dbReference type="NCBI Taxonomy" id="1046596"/>
    <lineage>
        <taxon>Bacteria</taxon>
        <taxon>Bacillati</taxon>
        <taxon>Bacillota</taxon>
        <taxon>Bacilli</taxon>
        <taxon>Lactobacillales</taxon>
        <taxon>Lactobacillaceae</taxon>
        <taxon>Liquorilactobacillus</taxon>
    </lineage>
</organism>
<dbReference type="EMBL" id="AYYH01000002">
    <property type="protein sequence ID" value="KRN11356.1"/>
    <property type="molecule type" value="Genomic_DNA"/>
</dbReference>
<dbReference type="NCBIfam" id="TIGR02328">
    <property type="entry name" value="TIGR02328 family protein"/>
    <property type="match status" value="1"/>
</dbReference>
<dbReference type="GeneID" id="98317017"/>
<dbReference type="Proteomes" id="UP000050898">
    <property type="component" value="Unassembled WGS sequence"/>
</dbReference>
<accession>J1F050</accession>
<proteinExistence type="predicted"/>
<dbReference type="SUPFAM" id="SSF47077">
    <property type="entry name" value="T4 endonuclease V"/>
    <property type="match status" value="1"/>
</dbReference>